<dbReference type="Gene3D" id="3.30.420.40">
    <property type="match status" value="1"/>
</dbReference>
<evidence type="ECO:0000313" key="4">
    <source>
        <dbReference type="Proteomes" id="UP000004949"/>
    </source>
</evidence>
<dbReference type="InterPro" id="IPR003695">
    <property type="entry name" value="Ppx_GppA_N"/>
</dbReference>
<dbReference type="InterPro" id="IPR050273">
    <property type="entry name" value="GppA/Ppx_hydrolase"/>
</dbReference>
<dbReference type="PATRIC" id="fig|1088869.3.peg.653"/>
<dbReference type="SUPFAM" id="SSF109604">
    <property type="entry name" value="HD-domain/PDEase-like"/>
    <property type="match status" value="1"/>
</dbReference>
<dbReference type="InterPro" id="IPR048951">
    <property type="entry name" value="Ppx_C"/>
</dbReference>
<dbReference type="Proteomes" id="UP000004949">
    <property type="component" value="Unassembled WGS sequence"/>
</dbReference>
<sequence>MSSPAALRSAIVDLGSNSVRLVVFEGVTRNPLPIFNEKVTLKLGRGLDATGRLNEEGVTLAMDVLGRFHTVARAMGAEPFEVLATAAVRDASNGPDFVAAIRARMPGVPIRVLEGEEEADYAARGVLCGLPEANGLVADIGGGSMELIHIADGQYFEALTTRLGVIRLQDRAEGNIEVAADIARQMLGEVNWLPGMTGRPLYLVGGAFRALARLQIARTRYPLNLVHLFTLSEGGARELADWVINAPRRTLEKLPGAPRKRLGDAPFAAVVLRCLMERVRPSKVVFSVDGLREGWYMKHIASSVAAEDPMKTLAQDMANRLARSVGLSHPLVGWTAPLFPHETPHQKRLRVLACTLSDIGSYDHPEYRAEQTYRRIMHGHGVGFEHTARAFIGLTLAVRYEVPLDSPLIEPSRQLLSRSEIERAICLGLALRLAYTLCGGTVVLLEECRLIVEGDRLVLILGARSVRAAGSAVRRRFERLAAAMQLECQVREE</sequence>
<accession>G6XGM9</accession>
<dbReference type="Gene3D" id="1.10.3210.10">
    <property type="entry name" value="Hypothetical protein af1432"/>
    <property type="match status" value="1"/>
</dbReference>
<dbReference type="SUPFAM" id="SSF53067">
    <property type="entry name" value="Actin-like ATPase domain"/>
    <property type="match status" value="2"/>
</dbReference>
<dbReference type="AlphaFoldDB" id="G6XGM9"/>
<dbReference type="GO" id="GO:0016462">
    <property type="term" value="F:pyrophosphatase activity"/>
    <property type="evidence" value="ECO:0007669"/>
    <property type="project" value="TreeGrafter"/>
</dbReference>
<feature type="domain" description="Ppx/GppA phosphatase N-terminal" evidence="1">
    <location>
        <begin position="24"/>
        <end position="298"/>
    </location>
</feature>
<name>G6XGM9_9PROT</name>
<dbReference type="Pfam" id="PF21697">
    <property type="entry name" value="Ppx_C"/>
    <property type="match status" value="1"/>
</dbReference>
<evidence type="ECO:0000259" key="2">
    <source>
        <dbReference type="Pfam" id="PF21697"/>
    </source>
</evidence>
<dbReference type="PANTHER" id="PTHR30005">
    <property type="entry name" value="EXOPOLYPHOSPHATASE"/>
    <property type="match status" value="1"/>
</dbReference>
<dbReference type="OrthoDB" id="3698573at2"/>
<evidence type="ECO:0000313" key="3">
    <source>
        <dbReference type="EMBL" id="EHH69337.1"/>
    </source>
</evidence>
<dbReference type="RefSeq" id="WP_008850794.1">
    <property type="nucleotide sequence ID" value="NZ_AGQV01000001.1"/>
</dbReference>
<organism evidence="3 4">
    <name type="scientific">Gluconobacter morbifer G707</name>
    <dbReference type="NCBI Taxonomy" id="1088869"/>
    <lineage>
        <taxon>Bacteria</taxon>
        <taxon>Pseudomonadati</taxon>
        <taxon>Pseudomonadota</taxon>
        <taxon>Alphaproteobacteria</taxon>
        <taxon>Acetobacterales</taxon>
        <taxon>Acetobacteraceae</taxon>
        <taxon>Gluconobacter</taxon>
    </lineage>
</organism>
<gene>
    <name evidence="3" type="ORF">GMO_06440</name>
</gene>
<proteinExistence type="predicted"/>
<reference evidence="3 4" key="1">
    <citation type="submission" date="2011-10" db="EMBL/GenBank/DDBJ databases">
        <title>Genome sequence of Gluconobacter morbifer G707, isolated from Drosophila gut.</title>
        <authorList>
            <person name="Lee W.-J."/>
            <person name="Kim E.-K."/>
        </authorList>
    </citation>
    <scope>NUCLEOTIDE SEQUENCE [LARGE SCALE GENOMIC DNA]</scope>
    <source>
        <strain evidence="3 4">G707</strain>
    </source>
</reference>
<dbReference type="InterPro" id="IPR043129">
    <property type="entry name" value="ATPase_NBD"/>
</dbReference>
<dbReference type="CDD" id="cd24052">
    <property type="entry name" value="ASKHA_NBD_HpPPX-GppA-like"/>
    <property type="match status" value="1"/>
</dbReference>
<keyword evidence="4" id="KW-1185">Reference proteome</keyword>
<comment type="caution">
    <text evidence="3">The sequence shown here is derived from an EMBL/GenBank/DDBJ whole genome shotgun (WGS) entry which is preliminary data.</text>
</comment>
<dbReference type="EMBL" id="AGQV01000001">
    <property type="protein sequence ID" value="EHH69337.1"/>
    <property type="molecule type" value="Genomic_DNA"/>
</dbReference>
<evidence type="ECO:0000259" key="1">
    <source>
        <dbReference type="Pfam" id="PF02541"/>
    </source>
</evidence>
<protein>
    <submittedName>
        <fullName evidence="3">Exopolyphosphatase</fullName>
    </submittedName>
</protein>
<dbReference type="Pfam" id="PF02541">
    <property type="entry name" value="Ppx-GppA"/>
    <property type="match status" value="1"/>
</dbReference>
<dbReference type="STRING" id="1088869.GMO_06440"/>
<dbReference type="Gene3D" id="3.30.420.150">
    <property type="entry name" value="Exopolyphosphatase. Domain 2"/>
    <property type="match status" value="1"/>
</dbReference>
<dbReference type="eggNOG" id="COG0248">
    <property type="taxonomic scope" value="Bacteria"/>
</dbReference>
<dbReference type="PANTHER" id="PTHR30005:SF0">
    <property type="entry name" value="RETROGRADE REGULATION PROTEIN 2"/>
    <property type="match status" value="1"/>
</dbReference>
<feature type="domain" description="Exopolyphosphatase C-terminal" evidence="2">
    <location>
        <begin position="314"/>
        <end position="481"/>
    </location>
</feature>